<dbReference type="Proteomes" id="UP001497444">
    <property type="component" value="Chromosome 13"/>
</dbReference>
<protein>
    <recommendedName>
        <fullName evidence="1">acylphosphatase</fullName>
        <ecNumber evidence="1">3.6.1.7</ecNumber>
    </recommendedName>
</protein>
<dbReference type="PRINTS" id="PR00112">
    <property type="entry name" value="ACYLPHPHTASE"/>
</dbReference>
<dbReference type="InterPro" id="IPR017968">
    <property type="entry name" value="Acylphosphatase_CS"/>
</dbReference>
<proteinExistence type="inferred from homology"/>
<evidence type="ECO:0000256" key="1">
    <source>
        <dbReference type="PROSITE-ProRule" id="PRU00520"/>
    </source>
</evidence>
<comment type="catalytic activity">
    <reaction evidence="1">
        <text>an acyl phosphate + H2O = a carboxylate + phosphate + H(+)</text>
        <dbReference type="Rhea" id="RHEA:14965"/>
        <dbReference type="ChEBI" id="CHEBI:15377"/>
        <dbReference type="ChEBI" id="CHEBI:15378"/>
        <dbReference type="ChEBI" id="CHEBI:29067"/>
        <dbReference type="ChEBI" id="CHEBI:43474"/>
        <dbReference type="ChEBI" id="CHEBI:59918"/>
        <dbReference type="EC" id="3.6.1.7"/>
    </reaction>
</comment>
<reference evidence="5" key="1">
    <citation type="submission" date="2024-02" db="EMBL/GenBank/DDBJ databases">
        <authorList>
            <consortium name="ELIXIR-Norway"/>
            <consortium name="Elixir Norway"/>
        </authorList>
    </citation>
    <scope>NUCLEOTIDE SEQUENCE</scope>
</reference>
<evidence type="ECO:0000256" key="3">
    <source>
        <dbReference type="SAM" id="MobiDB-lite"/>
    </source>
</evidence>
<keyword evidence="6" id="KW-1185">Reference proteome</keyword>
<feature type="region of interest" description="Disordered" evidence="3">
    <location>
        <begin position="65"/>
        <end position="92"/>
    </location>
</feature>
<dbReference type="PANTHER" id="PTHR47268:SF4">
    <property type="entry name" value="ACYLPHOSPHATASE"/>
    <property type="match status" value="1"/>
</dbReference>
<dbReference type="EC" id="3.6.1.7" evidence="1"/>
<accession>A0ABP0W4S7</accession>
<dbReference type="PANTHER" id="PTHR47268">
    <property type="entry name" value="ACYLPHOSPHATASE"/>
    <property type="match status" value="1"/>
</dbReference>
<dbReference type="SUPFAM" id="SSF54975">
    <property type="entry name" value="Acylphosphatase/BLUF domain-like"/>
    <property type="match status" value="1"/>
</dbReference>
<organism evidence="5 6">
    <name type="scientific">Sphagnum jensenii</name>
    <dbReference type="NCBI Taxonomy" id="128206"/>
    <lineage>
        <taxon>Eukaryota</taxon>
        <taxon>Viridiplantae</taxon>
        <taxon>Streptophyta</taxon>
        <taxon>Embryophyta</taxon>
        <taxon>Bryophyta</taxon>
        <taxon>Sphagnophytina</taxon>
        <taxon>Sphagnopsida</taxon>
        <taxon>Sphagnales</taxon>
        <taxon>Sphagnaceae</taxon>
        <taxon>Sphagnum</taxon>
    </lineage>
</organism>
<dbReference type="EMBL" id="OZ020108">
    <property type="protein sequence ID" value="CAK9260325.1"/>
    <property type="molecule type" value="Genomic_DNA"/>
</dbReference>
<dbReference type="Gene3D" id="3.30.70.100">
    <property type="match status" value="1"/>
</dbReference>
<feature type="active site" evidence="1">
    <location>
        <position position="109"/>
    </location>
</feature>
<dbReference type="InterPro" id="IPR036046">
    <property type="entry name" value="Acylphosphatase-like_dom_sf"/>
</dbReference>
<keyword evidence="1" id="KW-0378">Hydrolase</keyword>
<evidence type="ECO:0000313" key="5">
    <source>
        <dbReference type="EMBL" id="CAK9260325.1"/>
    </source>
</evidence>
<dbReference type="PROSITE" id="PS51160">
    <property type="entry name" value="ACYLPHOSPHATASE_3"/>
    <property type="match status" value="1"/>
</dbReference>
<evidence type="ECO:0000256" key="2">
    <source>
        <dbReference type="RuleBase" id="RU004168"/>
    </source>
</evidence>
<name>A0ABP0W4S7_9BRYO</name>
<dbReference type="InterPro" id="IPR001792">
    <property type="entry name" value="Acylphosphatase-like_dom"/>
</dbReference>
<dbReference type="PROSITE" id="PS00151">
    <property type="entry name" value="ACYLPHOSPHATASE_2"/>
    <property type="match status" value="1"/>
</dbReference>
<dbReference type="InterPro" id="IPR020456">
    <property type="entry name" value="Acylphosphatase"/>
</dbReference>
<feature type="active site" evidence="1">
    <location>
        <position position="127"/>
    </location>
</feature>
<comment type="similarity">
    <text evidence="2">Belongs to the acylphosphatase family.</text>
</comment>
<evidence type="ECO:0000259" key="4">
    <source>
        <dbReference type="PROSITE" id="PS51160"/>
    </source>
</evidence>
<gene>
    <name evidence="5" type="ORF">CSSPJE1EN1_LOCUS5803</name>
</gene>
<feature type="domain" description="Acylphosphatase-like" evidence="4">
    <location>
        <begin position="94"/>
        <end position="180"/>
    </location>
</feature>
<dbReference type="Pfam" id="PF00708">
    <property type="entry name" value="Acylphosphatase"/>
    <property type="match status" value="1"/>
</dbReference>
<evidence type="ECO:0000313" key="6">
    <source>
        <dbReference type="Proteomes" id="UP001497444"/>
    </source>
</evidence>
<sequence length="183" mass="19690">MLMMNSYCLPSITSSQSRCASPSVWVLRILGKCEKNQHLAVSSLRTVVYSPRVCCSSAGTTRMAAPGHRDQASHEGSAADAASAPKNSGNPKKSVHVIIKGIVQGVFYRKWTVETAKKQGLDGWVRNCQDGSVEAVFSGSSNIVDNMIEKCRVGPSLAQVTGLTVSSWDTPVPKGFEQKSTTW</sequence>